<gene>
    <name evidence="1" type="ORF">UCDDA912_g00773</name>
</gene>
<comment type="caution">
    <text evidence="1">The sequence shown here is derived from an EMBL/GenBank/DDBJ whole genome shotgun (WGS) entry which is preliminary data.</text>
</comment>
<sequence>MPKTLHIKSDYLDMELQILSDLHLESPEAYDFYEIKPSALHLALLGDIGCVSDPGYLTFLTAQLAQFRVVFHLLENHEPYDSTWDATIKKLREFQEQNPQE</sequence>
<protein>
    <submittedName>
        <fullName evidence="1">Putative ser thr protein phosphatase</fullName>
    </submittedName>
</protein>
<dbReference type="OrthoDB" id="550558at2759"/>
<evidence type="ECO:0000313" key="1">
    <source>
        <dbReference type="EMBL" id="KKY39215.1"/>
    </source>
</evidence>
<reference evidence="1 2" key="1">
    <citation type="submission" date="2015-05" db="EMBL/GenBank/DDBJ databases">
        <title>Distinctive expansion of gene families associated with plant cell wall degradation and secondary metabolism in the genomes of grapevine trunk pathogens.</title>
        <authorList>
            <person name="Lawrence D.P."/>
            <person name="Travadon R."/>
            <person name="Rolshausen P.E."/>
            <person name="Baumgartner K."/>
        </authorList>
    </citation>
    <scope>NUCLEOTIDE SEQUENCE [LARGE SCALE GENOMIC DNA]</scope>
    <source>
        <strain evidence="1">DA912</strain>
    </source>
</reference>
<evidence type="ECO:0000313" key="2">
    <source>
        <dbReference type="Proteomes" id="UP000034680"/>
    </source>
</evidence>
<accession>A0A0G2IFX5</accession>
<dbReference type="PANTHER" id="PTHR37844">
    <property type="entry name" value="SER/THR PROTEIN PHOSPHATASE SUPERFAMILY (AFU_ORTHOLOGUE AFUA_1G14840)"/>
    <property type="match status" value="1"/>
</dbReference>
<reference evidence="1 2" key="2">
    <citation type="submission" date="2015-05" db="EMBL/GenBank/DDBJ databases">
        <authorList>
            <person name="Morales-Cruz A."/>
            <person name="Amrine K.C."/>
            <person name="Cantu D."/>
        </authorList>
    </citation>
    <scope>NUCLEOTIDE SEQUENCE [LARGE SCALE GENOMIC DNA]</scope>
    <source>
        <strain evidence="1">DA912</strain>
    </source>
</reference>
<dbReference type="EMBL" id="LCUC01000030">
    <property type="protein sequence ID" value="KKY39215.1"/>
    <property type="molecule type" value="Genomic_DNA"/>
</dbReference>
<name>A0A0G2IFX5_9PEZI</name>
<dbReference type="AlphaFoldDB" id="A0A0G2IFX5"/>
<keyword evidence="2" id="KW-1185">Reference proteome</keyword>
<dbReference type="PANTHER" id="PTHR37844:SF2">
    <property type="entry name" value="SER_THR PROTEIN PHOSPHATASE SUPERFAMILY (AFU_ORTHOLOGUE AFUA_1G14840)"/>
    <property type="match status" value="1"/>
</dbReference>
<dbReference type="Proteomes" id="UP000034680">
    <property type="component" value="Unassembled WGS sequence"/>
</dbReference>
<organism evidence="1 2">
    <name type="scientific">Diaporthe ampelina</name>
    <dbReference type="NCBI Taxonomy" id="1214573"/>
    <lineage>
        <taxon>Eukaryota</taxon>
        <taxon>Fungi</taxon>
        <taxon>Dikarya</taxon>
        <taxon>Ascomycota</taxon>
        <taxon>Pezizomycotina</taxon>
        <taxon>Sordariomycetes</taxon>
        <taxon>Sordariomycetidae</taxon>
        <taxon>Diaporthales</taxon>
        <taxon>Diaporthaceae</taxon>
        <taxon>Diaporthe</taxon>
    </lineage>
</organism>
<proteinExistence type="predicted"/>